<dbReference type="PANTHER" id="PTHR35007">
    <property type="entry name" value="INTEGRAL MEMBRANE PROTEIN-RELATED"/>
    <property type="match status" value="1"/>
</dbReference>
<dbReference type="PANTHER" id="PTHR35007:SF3">
    <property type="entry name" value="POSSIBLE CONSERVED ALANINE RICH MEMBRANE PROTEIN"/>
    <property type="match status" value="1"/>
</dbReference>
<dbReference type="Proteomes" id="UP000371041">
    <property type="component" value="Chromosome"/>
</dbReference>
<name>A0A5Q3QKC1_9PSEU</name>
<dbReference type="KEGG" id="sace:GIY23_01485"/>
<gene>
    <name evidence="8" type="ORF">GIY23_01485</name>
</gene>
<feature type="transmembrane region" description="Helical" evidence="6">
    <location>
        <begin position="160"/>
        <end position="188"/>
    </location>
</feature>
<accession>A0A5Q3QKC1</accession>
<organism evidence="8 9">
    <name type="scientific">Allosaccharopolyspora coralli</name>
    <dbReference type="NCBI Taxonomy" id="2665642"/>
    <lineage>
        <taxon>Bacteria</taxon>
        <taxon>Bacillati</taxon>
        <taxon>Actinomycetota</taxon>
        <taxon>Actinomycetes</taxon>
        <taxon>Pseudonocardiales</taxon>
        <taxon>Pseudonocardiaceae</taxon>
        <taxon>Allosaccharopolyspora</taxon>
    </lineage>
</organism>
<dbReference type="AlphaFoldDB" id="A0A5Q3QKC1"/>
<feature type="domain" description="Type II secretion system protein GspF" evidence="7">
    <location>
        <begin position="59"/>
        <end position="177"/>
    </location>
</feature>
<sequence>MSLLCLAIALLLCPGALARRRICGEGRRSRSTPWIPRPPVFRRAPEQCDPVDLAAGWDLLAATLRAGLALPATLHAVAEELRGPPARLLRETARATALGADAATAWEPALAHPDTAELARAAKRTARSGGGLAEAAAGSAQRARAAAGEHAHTRVQRASVWVAAPLGLCFLPAFLCLGVLPVVVGMVAKLTATW</sequence>
<proteinExistence type="predicted"/>
<evidence type="ECO:0000256" key="6">
    <source>
        <dbReference type="SAM" id="Phobius"/>
    </source>
</evidence>
<evidence type="ECO:0000256" key="4">
    <source>
        <dbReference type="ARBA" id="ARBA00022989"/>
    </source>
</evidence>
<protein>
    <submittedName>
        <fullName evidence="8">Secretion system protein</fullName>
    </submittedName>
</protein>
<keyword evidence="4 6" id="KW-1133">Transmembrane helix</keyword>
<evidence type="ECO:0000313" key="9">
    <source>
        <dbReference type="Proteomes" id="UP000371041"/>
    </source>
</evidence>
<reference evidence="9" key="1">
    <citation type="submission" date="2019-11" db="EMBL/GenBank/DDBJ databases">
        <title>The complete genome sequence of Saccharopolyspora sp. E2A.</title>
        <authorList>
            <person name="Zhang G."/>
        </authorList>
    </citation>
    <scope>NUCLEOTIDE SEQUENCE [LARGE SCALE GENOMIC DNA]</scope>
    <source>
        <strain evidence="9">E2A</strain>
    </source>
</reference>
<keyword evidence="3 6" id="KW-0812">Transmembrane</keyword>
<keyword evidence="5 6" id="KW-0472">Membrane</keyword>
<evidence type="ECO:0000256" key="1">
    <source>
        <dbReference type="ARBA" id="ARBA00004651"/>
    </source>
</evidence>
<evidence type="ECO:0000256" key="2">
    <source>
        <dbReference type="ARBA" id="ARBA00022475"/>
    </source>
</evidence>
<dbReference type="GO" id="GO:0005886">
    <property type="term" value="C:plasma membrane"/>
    <property type="evidence" value="ECO:0007669"/>
    <property type="project" value="UniProtKB-SubCell"/>
</dbReference>
<dbReference type="EMBL" id="CP045929">
    <property type="protein sequence ID" value="QGK71965.1"/>
    <property type="molecule type" value="Genomic_DNA"/>
</dbReference>
<comment type="subcellular location">
    <subcellularLocation>
        <location evidence="1">Cell membrane</location>
        <topology evidence="1">Multi-pass membrane protein</topology>
    </subcellularLocation>
</comment>
<keyword evidence="2" id="KW-1003">Cell membrane</keyword>
<keyword evidence="9" id="KW-1185">Reference proteome</keyword>
<dbReference type="InterPro" id="IPR018076">
    <property type="entry name" value="T2SS_GspF_dom"/>
</dbReference>
<dbReference type="Pfam" id="PF00482">
    <property type="entry name" value="T2SSF"/>
    <property type="match status" value="1"/>
</dbReference>
<evidence type="ECO:0000256" key="3">
    <source>
        <dbReference type="ARBA" id="ARBA00022692"/>
    </source>
</evidence>
<evidence type="ECO:0000256" key="5">
    <source>
        <dbReference type="ARBA" id="ARBA00023136"/>
    </source>
</evidence>
<evidence type="ECO:0000259" key="7">
    <source>
        <dbReference type="Pfam" id="PF00482"/>
    </source>
</evidence>
<evidence type="ECO:0000313" key="8">
    <source>
        <dbReference type="EMBL" id="QGK71965.1"/>
    </source>
</evidence>